<sequence>MFVTDSKKLSLFKRALLSFGVMLASSISSAAAPIKTNFILGMDVNGQRLNLYQDCEEGSVTCDDMLLIAPDLQRLGLTKPSDQNLYTSPYRVKLYPAKTVHSLCKDGVSPCRFHGYSFEGAGIKGFIDPAYNTIQIENDRTAADNTVDYVENTTYLPLTAQASLIDSIYKASDKKLNDSYKGTLEEVRQLYGSEMVGDLKKEQIQWLKQRSKNCGADANHLPRTQAEKVCFIQQNNLRDRAWFLWID</sequence>
<evidence type="ECO:0000313" key="4">
    <source>
        <dbReference type="Proteomes" id="UP001501787"/>
    </source>
</evidence>
<evidence type="ECO:0000256" key="1">
    <source>
        <dbReference type="SAM" id="SignalP"/>
    </source>
</evidence>
<keyword evidence="1" id="KW-0732">Signal</keyword>
<dbReference type="RefSeq" id="WP_201504013.1">
    <property type="nucleotide sequence ID" value="NZ_BAAAFR010000001.1"/>
</dbReference>
<dbReference type="Proteomes" id="UP001501787">
    <property type="component" value="Unassembled WGS sequence"/>
</dbReference>
<dbReference type="Gene3D" id="1.20.1270.180">
    <property type="match status" value="1"/>
</dbReference>
<accession>A0ABN0VLP2</accession>
<feature type="signal peptide" evidence="1">
    <location>
        <begin position="1"/>
        <end position="30"/>
    </location>
</feature>
<protein>
    <recommendedName>
        <fullName evidence="2">Lysozyme inhibitor LprI-like N-terminal domain-containing protein</fullName>
    </recommendedName>
</protein>
<comment type="caution">
    <text evidence="3">The sequence shown here is derived from an EMBL/GenBank/DDBJ whole genome shotgun (WGS) entry which is preliminary data.</text>
</comment>
<dbReference type="InterPro" id="IPR009739">
    <property type="entry name" value="LprI-like_N"/>
</dbReference>
<evidence type="ECO:0000313" key="3">
    <source>
        <dbReference type="EMBL" id="GAA0310511.1"/>
    </source>
</evidence>
<evidence type="ECO:0000259" key="2">
    <source>
        <dbReference type="Pfam" id="PF07007"/>
    </source>
</evidence>
<feature type="chain" id="PRO_5045154068" description="Lysozyme inhibitor LprI-like N-terminal domain-containing protein" evidence="1">
    <location>
        <begin position="31"/>
        <end position="247"/>
    </location>
</feature>
<proteinExistence type="predicted"/>
<organism evidence="3 4">
    <name type="scientific">Psychrobacter aestuarii</name>
    <dbReference type="NCBI Taxonomy" id="556327"/>
    <lineage>
        <taxon>Bacteria</taxon>
        <taxon>Pseudomonadati</taxon>
        <taxon>Pseudomonadota</taxon>
        <taxon>Gammaproteobacteria</taxon>
        <taxon>Moraxellales</taxon>
        <taxon>Moraxellaceae</taxon>
        <taxon>Psychrobacter</taxon>
    </lineage>
</organism>
<gene>
    <name evidence="3" type="ORF">GCM10009129_04720</name>
</gene>
<name>A0ABN0VLP2_9GAMM</name>
<feature type="domain" description="Lysozyme inhibitor LprI-like N-terminal" evidence="2">
    <location>
        <begin position="164"/>
        <end position="218"/>
    </location>
</feature>
<reference evidence="3 4" key="1">
    <citation type="journal article" date="2019" name="Int. J. Syst. Evol. Microbiol.">
        <title>The Global Catalogue of Microorganisms (GCM) 10K type strain sequencing project: providing services to taxonomists for standard genome sequencing and annotation.</title>
        <authorList>
            <consortium name="The Broad Institute Genomics Platform"/>
            <consortium name="The Broad Institute Genome Sequencing Center for Infectious Disease"/>
            <person name="Wu L."/>
            <person name="Ma J."/>
        </authorList>
    </citation>
    <scope>NUCLEOTIDE SEQUENCE [LARGE SCALE GENOMIC DNA]</scope>
    <source>
        <strain evidence="3 4">JCM 16343</strain>
    </source>
</reference>
<dbReference type="Pfam" id="PF07007">
    <property type="entry name" value="LprI"/>
    <property type="match status" value="1"/>
</dbReference>
<dbReference type="EMBL" id="BAAAFR010000001">
    <property type="protein sequence ID" value="GAA0310511.1"/>
    <property type="molecule type" value="Genomic_DNA"/>
</dbReference>
<keyword evidence="4" id="KW-1185">Reference proteome</keyword>